<dbReference type="InterPro" id="IPR025569">
    <property type="entry name" value="DUF4335"/>
</dbReference>
<organism evidence="3 4">
    <name type="scientific">Microcystis aeruginosa NIES-44</name>
    <dbReference type="NCBI Taxonomy" id="449439"/>
    <lineage>
        <taxon>Bacteria</taxon>
        <taxon>Bacillati</taxon>
        <taxon>Cyanobacteriota</taxon>
        <taxon>Cyanophyceae</taxon>
        <taxon>Oscillatoriophycideae</taxon>
        <taxon>Chroococcales</taxon>
        <taxon>Microcystaceae</taxon>
        <taxon>Microcystis</taxon>
    </lineage>
</organism>
<proteinExistence type="predicted"/>
<evidence type="ECO:0000313" key="3">
    <source>
        <dbReference type="EMBL" id="GAL93174.1"/>
    </source>
</evidence>
<feature type="region of interest" description="Disordered" evidence="1">
    <location>
        <begin position="195"/>
        <end position="232"/>
    </location>
</feature>
<dbReference type="AlphaFoldDB" id="A0A0A1VU91"/>
<evidence type="ECO:0000256" key="1">
    <source>
        <dbReference type="SAM" id="MobiDB-lite"/>
    </source>
</evidence>
<feature type="compositionally biased region" description="Pro residues" evidence="1">
    <location>
        <begin position="205"/>
        <end position="214"/>
    </location>
</feature>
<accession>A0A0A1VU91</accession>
<dbReference type="RefSeq" id="WP_045358839.1">
    <property type="nucleotide sequence ID" value="NZ_BBPA01000033.1"/>
</dbReference>
<dbReference type="PRINTS" id="PR01217">
    <property type="entry name" value="PRICHEXTENSN"/>
</dbReference>
<keyword evidence="2" id="KW-1133">Transmembrane helix</keyword>
<gene>
    <name evidence="3" type="ORF">N44_01861</name>
</gene>
<keyword evidence="2" id="KW-0812">Transmembrane</keyword>
<dbReference type="EMBL" id="BBPA01000033">
    <property type="protein sequence ID" value="GAL93174.1"/>
    <property type="molecule type" value="Genomic_DNA"/>
</dbReference>
<reference evidence="4" key="1">
    <citation type="journal article" date="2015" name="Genome">
        <title>Whole Genome Sequence of the Non-Microcystin-Producing Microcystis aeruginosa Strain NIES-44.</title>
        <authorList>
            <person name="Okano K."/>
            <person name="Miyata N."/>
            <person name="Ozaki Y."/>
        </authorList>
    </citation>
    <scope>NUCLEOTIDE SEQUENCE [LARGE SCALE GENOMIC DNA]</scope>
    <source>
        <strain evidence="4">NIES-44</strain>
    </source>
</reference>
<evidence type="ECO:0000313" key="4">
    <source>
        <dbReference type="Proteomes" id="UP000030321"/>
    </source>
</evidence>
<evidence type="ECO:0008006" key="5">
    <source>
        <dbReference type="Google" id="ProtNLM"/>
    </source>
</evidence>
<name>A0A0A1VU91_MICAE</name>
<protein>
    <recommendedName>
        <fullName evidence="5">DUF4335 domain-containing protein</fullName>
    </recommendedName>
</protein>
<sequence length="445" mass="48157">MSNLIRKYTPPTCTLEIWGNSSPLAVWLGKNVLNDAHFQLRFDDPRLSEEKQVTIKGDRTQLQLLGEIVANYVQNLLSSPVSTLSFVASGSPESHLPSLPSLRCQGLLQHQLFLGSLLTDQDQQEIELTTSQLFDLANALGEYNHEIPLIPPLIRHKTRKNALIWTGLIASALITIGGIAIAFYQQQEAVNNDLSTDPNSAKIPQPLPTLPLPPTGTAAPNPQLPANLGNKTPLPPPPPVATVPVPVRPSSVPLVIPPSTLPPPPVTGSRPGGTAIVIEPDNQKIPITAPPVTGDQGTNALANVPPTTMNPTPAPPKLPDLPPISPINPENVNLNPKPPTSTAKAPETNLLDTIPQVAETREYFQSRWQPPESLKHTLEYRLVLNQDGSLKQIIPLGQAAKIYLDRTNMPLLNQPFVSPLDIPGNPQLRLVLGSDGTVRTFMEQQ</sequence>
<comment type="caution">
    <text evidence="3">The sequence shown here is derived from an EMBL/GenBank/DDBJ whole genome shotgun (WGS) entry which is preliminary data.</text>
</comment>
<evidence type="ECO:0000256" key="2">
    <source>
        <dbReference type="SAM" id="Phobius"/>
    </source>
</evidence>
<dbReference type="Proteomes" id="UP000030321">
    <property type="component" value="Unassembled WGS sequence"/>
</dbReference>
<keyword evidence="2" id="KW-0472">Membrane</keyword>
<dbReference type="Pfam" id="PF14233">
    <property type="entry name" value="DUF4335"/>
    <property type="match status" value="1"/>
</dbReference>
<feature type="transmembrane region" description="Helical" evidence="2">
    <location>
        <begin position="162"/>
        <end position="184"/>
    </location>
</feature>